<accession>A0ABQ8TF62</accession>
<keyword evidence="2" id="KW-1185">Reference proteome</keyword>
<dbReference type="EMBL" id="JAJSOF020000011">
    <property type="protein sequence ID" value="KAJ4444407.1"/>
    <property type="molecule type" value="Genomic_DNA"/>
</dbReference>
<organism evidence="1 2">
    <name type="scientific">Periplaneta americana</name>
    <name type="common">American cockroach</name>
    <name type="synonym">Blatta americana</name>
    <dbReference type="NCBI Taxonomy" id="6978"/>
    <lineage>
        <taxon>Eukaryota</taxon>
        <taxon>Metazoa</taxon>
        <taxon>Ecdysozoa</taxon>
        <taxon>Arthropoda</taxon>
        <taxon>Hexapoda</taxon>
        <taxon>Insecta</taxon>
        <taxon>Pterygota</taxon>
        <taxon>Neoptera</taxon>
        <taxon>Polyneoptera</taxon>
        <taxon>Dictyoptera</taxon>
        <taxon>Blattodea</taxon>
        <taxon>Blattoidea</taxon>
        <taxon>Blattidae</taxon>
        <taxon>Blattinae</taxon>
        <taxon>Periplaneta</taxon>
    </lineage>
</organism>
<proteinExistence type="predicted"/>
<sequence length="86" mass="9546">MAGLCEGGKEPPGSLKAIYGIFSAELQSENKVTAGKTKVTFRNIKINLLESFPKIYHAILNVNILRKRTPIDIYMGVVGQRRLNLT</sequence>
<reference evidence="1 2" key="1">
    <citation type="journal article" date="2022" name="Allergy">
        <title>Genome assembly and annotation of Periplaneta americana reveal a comprehensive cockroach allergen profile.</title>
        <authorList>
            <person name="Wang L."/>
            <person name="Xiong Q."/>
            <person name="Saelim N."/>
            <person name="Wang L."/>
            <person name="Nong W."/>
            <person name="Wan A.T."/>
            <person name="Shi M."/>
            <person name="Liu X."/>
            <person name="Cao Q."/>
            <person name="Hui J.H.L."/>
            <person name="Sookrung N."/>
            <person name="Leung T.F."/>
            <person name="Tungtrongchitr A."/>
            <person name="Tsui S.K.W."/>
        </authorList>
    </citation>
    <scope>NUCLEOTIDE SEQUENCE [LARGE SCALE GENOMIC DNA]</scope>
    <source>
        <strain evidence="1">PWHHKU_190912</strain>
    </source>
</reference>
<protein>
    <submittedName>
        <fullName evidence="1">Uncharacterized protein</fullName>
    </submittedName>
</protein>
<dbReference type="Proteomes" id="UP001148838">
    <property type="component" value="Unassembled WGS sequence"/>
</dbReference>
<evidence type="ECO:0000313" key="2">
    <source>
        <dbReference type="Proteomes" id="UP001148838"/>
    </source>
</evidence>
<evidence type="ECO:0000313" key="1">
    <source>
        <dbReference type="EMBL" id="KAJ4444407.1"/>
    </source>
</evidence>
<comment type="caution">
    <text evidence="1">The sequence shown here is derived from an EMBL/GenBank/DDBJ whole genome shotgun (WGS) entry which is preliminary data.</text>
</comment>
<gene>
    <name evidence="1" type="ORF">ANN_06199</name>
</gene>
<name>A0ABQ8TF62_PERAM</name>